<keyword evidence="8 10" id="KW-0449">Lipoprotein</keyword>
<comment type="subcellular location">
    <subcellularLocation>
        <location evidence="10">Cell outer membrane</location>
        <topology evidence="10">Lipid-anchor</topology>
    </subcellularLocation>
    <subcellularLocation>
        <location evidence="1">Membrane</location>
    </subcellularLocation>
</comment>
<dbReference type="PANTHER" id="PTHR30203:SF20">
    <property type="entry name" value="MULTIDRUG RESISTANCE OUTER MEMBRANE PROTEIN MDTP-RELATED"/>
    <property type="match status" value="1"/>
</dbReference>
<comment type="similarity">
    <text evidence="2 10">Belongs to the outer membrane factor (OMF) (TC 1.B.17) family.</text>
</comment>
<dbReference type="Gene3D" id="1.20.1600.10">
    <property type="entry name" value="Outer membrane efflux proteins (OEP)"/>
    <property type="match status" value="1"/>
</dbReference>
<name>A0A0W0YWT1_LEGSP</name>
<dbReference type="Pfam" id="PF02321">
    <property type="entry name" value="OEP"/>
    <property type="match status" value="2"/>
</dbReference>
<reference evidence="11 12" key="1">
    <citation type="submission" date="2015-11" db="EMBL/GenBank/DDBJ databases">
        <title>Genomic analysis of 38 Legionella species identifies large and diverse effector repertoires.</title>
        <authorList>
            <person name="Burstein D."/>
            <person name="Amaro F."/>
            <person name="Zusman T."/>
            <person name="Lifshitz Z."/>
            <person name="Cohen O."/>
            <person name="Gilbert J.A."/>
            <person name="Pupko T."/>
            <person name="Shuman H.A."/>
            <person name="Segal G."/>
        </authorList>
    </citation>
    <scope>NUCLEOTIDE SEQUENCE [LARGE SCALE GENOMIC DNA]</scope>
    <source>
        <strain evidence="11 12">Mt.St.Helens-9</strain>
    </source>
</reference>
<keyword evidence="12" id="KW-1185">Reference proteome</keyword>
<dbReference type="EMBL" id="LNYX01000034">
    <property type="protein sequence ID" value="KTD61151.1"/>
    <property type="molecule type" value="Genomic_DNA"/>
</dbReference>
<keyword evidence="4 10" id="KW-0812">Transmembrane</keyword>
<dbReference type="NCBIfam" id="TIGR01845">
    <property type="entry name" value="outer_NodT"/>
    <property type="match status" value="1"/>
</dbReference>
<evidence type="ECO:0000256" key="1">
    <source>
        <dbReference type="ARBA" id="ARBA00004370"/>
    </source>
</evidence>
<proteinExistence type="inferred from homology"/>
<accession>A0A0W0YWT1</accession>
<evidence type="ECO:0000256" key="10">
    <source>
        <dbReference type="RuleBase" id="RU362097"/>
    </source>
</evidence>
<sequence>MDKTVPSRLRRQHKKIISFIVLVSCLSACTLSLDKKQIQQHVSKVPAMDRSVKSYLQGSSAMKSGSWPKEQWWESLQLPQLNALVAAGLKANPDLNALRARLNAAIEESKIRRAERSPWVRFHAKTNEQYRSKNGLYRALNPNIPLDGHEVDFNVSFNYEFDFWGKYYNRFQEAVGYKKAKEAELAEARLLTAVSISEYYLKYQAAVSKLALSQRLRLILQKEEALQTILLNKNLDSEFPVLDTRLQKESVGQIIADLRTERLRYQHVINRMLARDPEQPIAAVRNFKPLPRRLDVPKNIELNLVSRRPDLMARIWEAQARANRVGAAMADFYPNINLIGLAGMESVAWQKLLELSSVTALLRPAVSLPLYTAGAIRANVRKNYAQFNEAVFAYNAALFAAVSEVMDSLAQMRSSHTSFLLEQKKLAAAGNELRLSKIRQNAGIDNQLQIYFFEKKLIGNKIGNVDKNLAQYLAALRLILSLGGGYCNQDIPIKKET</sequence>
<protein>
    <submittedName>
        <fullName evidence="11">Outer membrane efflux lipoprotein</fullName>
    </submittedName>
</protein>
<keyword evidence="7 10" id="KW-0564">Palmitate</keyword>
<dbReference type="PANTHER" id="PTHR30203">
    <property type="entry name" value="OUTER MEMBRANE CATION EFFLUX PROTEIN"/>
    <property type="match status" value="1"/>
</dbReference>
<evidence type="ECO:0000256" key="9">
    <source>
        <dbReference type="ARBA" id="ARBA00037313"/>
    </source>
</evidence>
<evidence type="ECO:0000256" key="3">
    <source>
        <dbReference type="ARBA" id="ARBA00022452"/>
    </source>
</evidence>
<dbReference type="STRING" id="452.Lspi_2771"/>
<organism evidence="11 12">
    <name type="scientific">Legionella spiritensis</name>
    <dbReference type="NCBI Taxonomy" id="452"/>
    <lineage>
        <taxon>Bacteria</taxon>
        <taxon>Pseudomonadati</taxon>
        <taxon>Pseudomonadota</taxon>
        <taxon>Gammaproteobacteria</taxon>
        <taxon>Legionellales</taxon>
        <taxon>Legionellaceae</taxon>
        <taxon>Legionella</taxon>
    </lineage>
</organism>
<dbReference type="InterPro" id="IPR003423">
    <property type="entry name" value="OMP_efflux"/>
</dbReference>
<evidence type="ECO:0000256" key="8">
    <source>
        <dbReference type="ARBA" id="ARBA00023288"/>
    </source>
</evidence>
<evidence type="ECO:0000256" key="7">
    <source>
        <dbReference type="ARBA" id="ARBA00023139"/>
    </source>
</evidence>
<evidence type="ECO:0000256" key="2">
    <source>
        <dbReference type="ARBA" id="ARBA00007613"/>
    </source>
</evidence>
<dbReference type="PATRIC" id="fig|452.5.peg.3067"/>
<evidence type="ECO:0000313" key="12">
    <source>
        <dbReference type="Proteomes" id="UP000054877"/>
    </source>
</evidence>
<dbReference type="Proteomes" id="UP000054877">
    <property type="component" value="Unassembled WGS sequence"/>
</dbReference>
<gene>
    <name evidence="11" type="ORF">Lspi_2771</name>
</gene>
<comment type="function">
    <text evidence="9">Could be involved in resistance to puromycin, acriflavine and tetraphenylarsonium chloride.</text>
</comment>
<evidence type="ECO:0000256" key="4">
    <source>
        <dbReference type="ARBA" id="ARBA00022692"/>
    </source>
</evidence>
<dbReference type="AlphaFoldDB" id="A0A0W0YWT1"/>
<dbReference type="GO" id="GO:0015562">
    <property type="term" value="F:efflux transmembrane transporter activity"/>
    <property type="evidence" value="ECO:0007669"/>
    <property type="project" value="InterPro"/>
</dbReference>
<keyword evidence="6 10" id="KW-0472">Membrane</keyword>
<keyword evidence="5" id="KW-0732">Signal</keyword>
<dbReference type="GO" id="GO:0009279">
    <property type="term" value="C:cell outer membrane"/>
    <property type="evidence" value="ECO:0007669"/>
    <property type="project" value="UniProtKB-SubCell"/>
</dbReference>
<evidence type="ECO:0000256" key="6">
    <source>
        <dbReference type="ARBA" id="ARBA00023136"/>
    </source>
</evidence>
<evidence type="ECO:0000313" key="11">
    <source>
        <dbReference type="EMBL" id="KTD61151.1"/>
    </source>
</evidence>
<dbReference type="Gene3D" id="2.20.200.10">
    <property type="entry name" value="Outer membrane efflux proteins (OEP)"/>
    <property type="match status" value="1"/>
</dbReference>
<keyword evidence="3 10" id="KW-1134">Transmembrane beta strand</keyword>
<dbReference type="SUPFAM" id="SSF56954">
    <property type="entry name" value="Outer membrane efflux proteins (OEP)"/>
    <property type="match status" value="1"/>
</dbReference>
<dbReference type="InterPro" id="IPR010131">
    <property type="entry name" value="MdtP/NodT-like"/>
</dbReference>
<comment type="caution">
    <text evidence="11">The sequence shown here is derived from an EMBL/GenBank/DDBJ whole genome shotgun (WGS) entry which is preliminary data.</text>
</comment>
<evidence type="ECO:0000256" key="5">
    <source>
        <dbReference type="ARBA" id="ARBA00022729"/>
    </source>
</evidence>